<organism evidence="4 5">
    <name type="scientific">candidate division WS6 bacterium OLB20</name>
    <dbReference type="NCBI Taxonomy" id="1617426"/>
    <lineage>
        <taxon>Bacteria</taxon>
        <taxon>Candidatus Dojkabacteria</taxon>
    </lineage>
</organism>
<evidence type="ECO:0000256" key="1">
    <source>
        <dbReference type="ARBA" id="ARBA00023125"/>
    </source>
</evidence>
<dbReference type="InterPro" id="IPR016032">
    <property type="entry name" value="Sig_transdc_resp-reg_C-effctor"/>
</dbReference>
<keyword evidence="1 2" id="KW-0238">DNA-binding</keyword>
<name>A0A136M0K7_9BACT</name>
<proteinExistence type="predicted"/>
<dbReference type="GO" id="GO:0000160">
    <property type="term" value="P:phosphorelay signal transduction system"/>
    <property type="evidence" value="ECO:0007669"/>
    <property type="project" value="InterPro"/>
</dbReference>
<feature type="DNA-binding region" description="OmpR/PhoB-type" evidence="2">
    <location>
        <begin position="55"/>
        <end position="157"/>
    </location>
</feature>
<evidence type="ECO:0000259" key="3">
    <source>
        <dbReference type="PROSITE" id="PS51755"/>
    </source>
</evidence>
<comment type="caution">
    <text evidence="4">The sequence shown here is derived from an EMBL/GenBank/DDBJ whole genome shotgun (WGS) entry which is preliminary data.</text>
</comment>
<dbReference type="GO" id="GO:0003677">
    <property type="term" value="F:DNA binding"/>
    <property type="evidence" value="ECO:0007669"/>
    <property type="project" value="UniProtKB-UniRule"/>
</dbReference>
<dbReference type="STRING" id="1617426.TR69_WS6001000317"/>
<evidence type="ECO:0000313" key="5">
    <source>
        <dbReference type="Proteomes" id="UP000070457"/>
    </source>
</evidence>
<evidence type="ECO:0000313" key="4">
    <source>
        <dbReference type="EMBL" id="KXK27440.1"/>
    </source>
</evidence>
<dbReference type="SUPFAM" id="SSF46894">
    <property type="entry name" value="C-terminal effector domain of the bipartite response regulators"/>
    <property type="match status" value="1"/>
</dbReference>
<reference evidence="4 5" key="1">
    <citation type="submission" date="2015-02" db="EMBL/GenBank/DDBJ databases">
        <title>Improved understanding of the partial-nitritation anammox process through 23 genomes representing the majority of the microbial community.</title>
        <authorList>
            <person name="Speth D.R."/>
            <person name="In T Zandt M."/>
            <person name="Guerrero Cruz S."/>
            <person name="Jetten M.S."/>
            <person name="Dutilh B.E."/>
        </authorList>
    </citation>
    <scope>NUCLEOTIDE SEQUENCE [LARGE SCALE GENOMIC DNA]</scope>
    <source>
        <strain evidence="4">OLB20</strain>
    </source>
</reference>
<dbReference type="GO" id="GO:0006355">
    <property type="term" value="P:regulation of DNA-templated transcription"/>
    <property type="evidence" value="ECO:0007669"/>
    <property type="project" value="InterPro"/>
</dbReference>
<dbReference type="PROSITE" id="PS51755">
    <property type="entry name" value="OMPR_PHOB"/>
    <property type="match status" value="1"/>
</dbReference>
<dbReference type="Proteomes" id="UP000070457">
    <property type="component" value="Unassembled WGS sequence"/>
</dbReference>
<dbReference type="SMART" id="SM00862">
    <property type="entry name" value="Trans_reg_C"/>
    <property type="match status" value="1"/>
</dbReference>
<evidence type="ECO:0000256" key="2">
    <source>
        <dbReference type="PROSITE-ProRule" id="PRU01091"/>
    </source>
</evidence>
<dbReference type="InterPro" id="IPR036388">
    <property type="entry name" value="WH-like_DNA-bd_sf"/>
</dbReference>
<dbReference type="InterPro" id="IPR001867">
    <property type="entry name" value="OmpR/PhoB-type_DNA-bd"/>
</dbReference>
<dbReference type="Pfam" id="PF00486">
    <property type="entry name" value="Trans_reg_C"/>
    <property type="match status" value="1"/>
</dbReference>
<protein>
    <submittedName>
        <fullName evidence="4">DNA-binding transcriptional regulator CpxR</fullName>
    </submittedName>
</protein>
<feature type="domain" description="OmpR/PhoB-type" evidence="3">
    <location>
        <begin position="55"/>
        <end position="157"/>
    </location>
</feature>
<accession>A0A136M0K7</accession>
<dbReference type="EMBL" id="JYNZ01000002">
    <property type="protein sequence ID" value="KXK27440.1"/>
    <property type="molecule type" value="Genomic_DNA"/>
</dbReference>
<sequence>MQNILYMFWSSFQPYEQQLIRGIRNGIVTREDEAAQYLYIHNMADSNGLTGNWLSRLDRIHAQEKLTRDGDYLFWAGNDITETLTNTEQTVLHALLQKKAISRDAIAEILWGKQKDDRFSDWAIDKAVSRIRTKLSEAGAGKNYIRTLRGRGYTLQD</sequence>
<dbReference type="CDD" id="cd00383">
    <property type="entry name" value="trans_reg_C"/>
    <property type="match status" value="1"/>
</dbReference>
<dbReference type="Gene3D" id="1.10.10.10">
    <property type="entry name" value="Winged helix-like DNA-binding domain superfamily/Winged helix DNA-binding domain"/>
    <property type="match status" value="1"/>
</dbReference>
<gene>
    <name evidence="4" type="ORF">TR69_WS6001000317</name>
</gene>
<dbReference type="AlphaFoldDB" id="A0A136M0K7"/>